<dbReference type="Pfam" id="PF13560">
    <property type="entry name" value="HTH_31"/>
    <property type="match status" value="1"/>
</dbReference>
<dbReference type="Gene3D" id="2.30.110.10">
    <property type="entry name" value="Electron Transport, Fmn-binding Protein, Chain A"/>
    <property type="match status" value="1"/>
</dbReference>
<dbReference type="Gene3D" id="1.10.260.40">
    <property type="entry name" value="lambda repressor-like DNA-binding domains"/>
    <property type="match status" value="1"/>
</dbReference>
<dbReference type="InterPro" id="IPR012349">
    <property type="entry name" value="Split_barrel_FMN-bd"/>
</dbReference>
<accession>A0A5P2DEQ5</accession>
<dbReference type="GO" id="GO:0003677">
    <property type="term" value="F:DNA binding"/>
    <property type="evidence" value="ECO:0007669"/>
    <property type="project" value="UniProtKB-KW"/>
</dbReference>
<sequence>MSAVKNMPSTRPQQSGEMTGRTDLGRRLAARREALGLSREDLGRRCGADGTYIAYLEEHAASPAIGTLVRVADALGLTVDDLTGASARRVAGRATARRDSVLVPLDEPECRRLLSTHGVGRIAIFTSEGPAILPVNYLIAGSDIAFRTSAEAVTSRAAGTEVAFEIDNIDDVTATGWSVLAVGELAAVTDPDEIHHLNTTARSQPWAGGPRSHWMKLTPARITGRRVVHDS</sequence>
<dbReference type="SUPFAM" id="SSF50475">
    <property type="entry name" value="FMN-binding split barrel"/>
    <property type="match status" value="1"/>
</dbReference>
<dbReference type="RefSeq" id="WP_150255820.1">
    <property type="nucleotide sequence ID" value="NZ_CP029189.1"/>
</dbReference>
<organism evidence="3 4">
    <name type="scientific">Streptomyces venezuelae</name>
    <dbReference type="NCBI Taxonomy" id="54571"/>
    <lineage>
        <taxon>Bacteria</taxon>
        <taxon>Bacillati</taxon>
        <taxon>Actinomycetota</taxon>
        <taxon>Actinomycetes</taxon>
        <taxon>Kitasatosporales</taxon>
        <taxon>Streptomycetaceae</taxon>
        <taxon>Streptomyces</taxon>
    </lineage>
</organism>
<keyword evidence="3" id="KW-0238">DNA-binding</keyword>
<feature type="domain" description="HTH cro/C1-type" evidence="2">
    <location>
        <begin position="28"/>
        <end position="82"/>
    </location>
</feature>
<dbReference type="Pfam" id="PF12900">
    <property type="entry name" value="Pyridox_ox_2"/>
    <property type="match status" value="1"/>
</dbReference>
<dbReference type="SMART" id="SM00530">
    <property type="entry name" value="HTH_XRE"/>
    <property type="match status" value="1"/>
</dbReference>
<evidence type="ECO:0000313" key="3">
    <source>
        <dbReference type="EMBL" id="QES53233.1"/>
    </source>
</evidence>
<dbReference type="EMBL" id="CP029189">
    <property type="protein sequence ID" value="QES53233.1"/>
    <property type="molecule type" value="Genomic_DNA"/>
</dbReference>
<protein>
    <submittedName>
        <fullName evidence="3">DNA-binding protein</fullName>
    </submittedName>
</protein>
<dbReference type="InterPro" id="IPR010982">
    <property type="entry name" value="Lambda_DNA-bd_dom_sf"/>
</dbReference>
<evidence type="ECO:0000256" key="1">
    <source>
        <dbReference type="SAM" id="MobiDB-lite"/>
    </source>
</evidence>
<reference evidence="3 4" key="1">
    <citation type="submission" date="2018-05" db="EMBL/GenBank/DDBJ databases">
        <title>Streptomyces venezuelae.</title>
        <authorList>
            <person name="Kim W."/>
            <person name="Lee N."/>
            <person name="Cho B.-K."/>
        </authorList>
    </citation>
    <scope>NUCLEOTIDE SEQUENCE [LARGE SCALE GENOMIC DNA]</scope>
    <source>
        <strain evidence="3 4">ATCC 21018</strain>
    </source>
</reference>
<name>A0A5P2DEQ5_STRVZ</name>
<dbReference type="OrthoDB" id="7062584at2"/>
<evidence type="ECO:0000313" key="4">
    <source>
        <dbReference type="Proteomes" id="UP000324101"/>
    </source>
</evidence>
<gene>
    <name evidence="3" type="ORF">DEJ51_02360</name>
</gene>
<dbReference type="SUPFAM" id="SSF47413">
    <property type="entry name" value="lambda repressor-like DNA-binding domains"/>
    <property type="match status" value="1"/>
</dbReference>
<dbReference type="PROSITE" id="PS50943">
    <property type="entry name" value="HTH_CROC1"/>
    <property type="match status" value="1"/>
</dbReference>
<dbReference type="InterPro" id="IPR024747">
    <property type="entry name" value="Pyridox_Oxase-rel"/>
</dbReference>
<dbReference type="CDD" id="cd00093">
    <property type="entry name" value="HTH_XRE"/>
    <property type="match status" value="1"/>
</dbReference>
<dbReference type="InterPro" id="IPR001387">
    <property type="entry name" value="Cro/C1-type_HTH"/>
</dbReference>
<dbReference type="Proteomes" id="UP000324101">
    <property type="component" value="Chromosome"/>
</dbReference>
<feature type="region of interest" description="Disordered" evidence="1">
    <location>
        <begin position="1"/>
        <end position="24"/>
    </location>
</feature>
<dbReference type="AlphaFoldDB" id="A0A5P2DEQ5"/>
<evidence type="ECO:0000259" key="2">
    <source>
        <dbReference type="PROSITE" id="PS50943"/>
    </source>
</evidence>
<proteinExistence type="predicted"/>
<feature type="compositionally biased region" description="Polar residues" evidence="1">
    <location>
        <begin position="7"/>
        <end position="17"/>
    </location>
</feature>